<gene>
    <name evidence="2" type="ORF">LR48_Vigan03g164100</name>
</gene>
<organism evidence="2 3">
    <name type="scientific">Phaseolus angularis</name>
    <name type="common">Azuki bean</name>
    <name type="synonym">Vigna angularis</name>
    <dbReference type="NCBI Taxonomy" id="3914"/>
    <lineage>
        <taxon>Eukaryota</taxon>
        <taxon>Viridiplantae</taxon>
        <taxon>Streptophyta</taxon>
        <taxon>Embryophyta</taxon>
        <taxon>Tracheophyta</taxon>
        <taxon>Spermatophyta</taxon>
        <taxon>Magnoliopsida</taxon>
        <taxon>eudicotyledons</taxon>
        <taxon>Gunneridae</taxon>
        <taxon>Pentapetalae</taxon>
        <taxon>rosids</taxon>
        <taxon>fabids</taxon>
        <taxon>Fabales</taxon>
        <taxon>Fabaceae</taxon>
        <taxon>Papilionoideae</taxon>
        <taxon>50 kb inversion clade</taxon>
        <taxon>NPAAA clade</taxon>
        <taxon>indigoferoid/millettioid clade</taxon>
        <taxon>Phaseoleae</taxon>
        <taxon>Vigna</taxon>
    </lineage>
</organism>
<proteinExistence type="predicted"/>
<dbReference type="Proteomes" id="UP000053144">
    <property type="component" value="Chromosome 3"/>
</dbReference>
<protein>
    <submittedName>
        <fullName evidence="2">Uncharacterized protein</fullName>
    </submittedName>
</protein>
<sequence>MSAFSISSIEESTGQGGRGAVGGDVRSSSSVSSSFLERFDEREVDSRSGSPFYGGERVINGMSLFLLKGGARIDWEKAESSSGWPRIKVYGWAFHDVGIFRSDYSTGEELQWWADRSHIARDVENARLICLGVSHRNEGVFHGKRANQEDFFFVYTYMFNQLFLRVSFIAFQAAVLRELNVAPSQLHPNDWAAIQAFANETMSTLNSNVVIEHEEGFNKAMRQADFLLKVDPLAFGFDINKDVFNGKMLLIDEADDEDAGVDEPDNVDDEAPEGVPKGTRHSPLGQVDNSSFWNSVHVDGLASIRLQRVEECVVVLLKPEIPNLGRWGSLNRIEIEQKQSPSLSCRHSSAPLRAPGRRAVVFHAQALQRSPKSSSSGAQAPQKGVPGR</sequence>
<feature type="compositionally biased region" description="Polar residues" evidence="1">
    <location>
        <begin position="367"/>
        <end position="379"/>
    </location>
</feature>
<feature type="region of interest" description="Disordered" evidence="1">
    <location>
        <begin position="364"/>
        <end position="388"/>
    </location>
</feature>
<feature type="compositionally biased region" description="Acidic residues" evidence="1">
    <location>
        <begin position="256"/>
        <end position="272"/>
    </location>
</feature>
<name>A0A0L9U737_PHAAN</name>
<evidence type="ECO:0000256" key="1">
    <source>
        <dbReference type="SAM" id="MobiDB-lite"/>
    </source>
</evidence>
<dbReference type="Gramene" id="KOM38259">
    <property type="protein sequence ID" value="KOM38259"/>
    <property type="gene ID" value="LR48_Vigan03g164100"/>
</dbReference>
<feature type="compositionally biased region" description="Polar residues" evidence="1">
    <location>
        <begin position="1"/>
        <end position="11"/>
    </location>
</feature>
<feature type="region of interest" description="Disordered" evidence="1">
    <location>
        <begin position="256"/>
        <end position="286"/>
    </location>
</feature>
<dbReference type="EMBL" id="CM003373">
    <property type="protein sequence ID" value="KOM38259.1"/>
    <property type="molecule type" value="Genomic_DNA"/>
</dbReference>
<feature type="region of interest" description="Disordered" evidence="1">
    <location>
        <begin position="1"/>
        <end position="30"/>
    </location>
</feature>
<dbReference type="AlphaFoldDB" id="A0A0L9U737"/>
<evidence type="ECO:0000313" key="3">
    <source>
        <dbReference type="Proteomes" id="UP000053144"/>
    </source>
</evidence>
<reference evidence="3" key="1">
    <citation type="journal article" date="2015" name="Proc. Natl. Acad. Sci. U.S.A.">
        <title>Genome sequencing of adzuki bean (Vigna angularis) provides insight into high starch and low fat accumulation and domestication.</title>
        <authorList>
            <person name="Yang K."/>
            <person name="Tian Z."/>
            <person name="Chen C."/>
            <person name="Luo L."/>
            <person name="Zhao B."/>
            <person name="Wang Z."/>
            <person name="Yu L."/>
            <person name="Li Y."/>
            <person name="Sun Y."/>
            <person name="Li W."/>
            <person name="Chen Y."/>
            <person name="Li Y."/>
            <person name="Zhang Y."/>
            <person name="Ai D."/>
            <person name="Zhao J."/>
            <person name="Shang C."/>
            <person name="Ma Y."/>
            <person name="Wu B."/>
            <person name="Wang M."/>
            <person name="Gao L."/>
            <person name="Sun D."/>
            <person name="Zhang P."/>
            <person name="Guo F."/>
            <person name="Wang W."/>
            <person name="Li Y."/>
            <person name="Wang J."/>
            <person name="Varshney R.K."/>
            <person name="Wang J."/>
            <person name="Ling H.Q."/>
            <person name="Wan P."/>
        </authorList>
    </citation>
    <scope>NUCLEOTIDE SEQUENCE</scope>
    <source>
        <strain evidence="3">cv. Jingnong 6</strain>
    </source>
</reference>
<accession>A0A0L9U737</accession>
<evidence type="ECO:0000313" key="2">
    <source>
        <dbReference type="EMBL" id="KOM38259.1"/>
    </source>
</evidence>